<dbReference type="OrthoDB" id="5046242at2759"/>
<organism evidence="3 4">
    <name type="scientific">Coniophora puteana (strain RWD-64-598)</name>
    <name type="common">Brown rot fungus</name>
    <dbReference type="NCBI Taxonomy" id="741705"/>
    <lineage>
        <taxon>Eukaryota</taxon>
        <taxon>Fungi</taxon>
        <taxon>Dikarya</taxon>
        <taxon>Basidiomycota</taxon>
        <taxon>Agaricomycotina</taxon>
        <taxon>Agaricomycetes</taxon>
        <taxon>Agaricomycetidae</taxon>
        <taxon>Boletales</taxon>
        <taxon>Coniophorineae</taxon>
        <taxon>Coniophoraceae</taxon>
        <taxon>Coniophora</taxon>
    </lineage>
</organism>
<name>A0A5M3MCE1_CONPW</name>
<evidence type="ECO:0000313" key="4">
    <source>
        <dbReference type="Proteomes" id="UP000053558"/>
    </source>
</evidence>
<sequence>MPSASLSGLLGLVLTALTLLNTSVVFAQSPAANDNEASSAKHYKVLILGGGVAGVMAAHSLHTNGIEDYAIVEARHELGGRMQNYTFGIPGKQYTVELGPNWIQGTVVKGGTPNPILTLAQKANLTAVNNDLYDDVLTYDWTGYNNYTDVFNNAVDAFDNAIVVAGARVANQQVDMSLFSGYSMINEQAQTPQEAASEYWQVDFNNNLTYVPEEGGFSEDNLLCVDQRGYKVIIQHEAEQFVQPQQVLLNSTVKTIAYNDTGVAVTTTDGATLTADYVICTFSVGVLQHQDVIFKPALPAWKEEAINSVRMATYTKIFLQFPEHFWFDTEVAVYADPERGRYPVWQSLDHPKFFPGSGILFVTVTGDFALRCNLLTDDQVKEEIVGVLRSMYPNVTIPEPLAFHYPRWSLDPLFRGSYSNWPPSFVNGHAEDLRASVGERLWFAGEATSLKYYGFLHGAYYEGVDAGNAIAQCINNGTCETRPTVESVTNPQPYLLQLPR</sequence>
<keyword evidence="4" id="KW-1185">Reference proteome</keyword>
<evidence type="ECO:0000313" key="3">
    <source>
        <dbReference type="EMBL" id="EIW76696.1"/>
    </source>
</evidence>
<dbReference type="OMA" id="DVGCGWL"/>
<dbReference type="Pfam" id="PF01593">
    <property type="entry name" value="Amino_oxidase"/>
    <property type="match status" value="1"/>
</dbReference>
<comment type="caution">
    <text evidence="3">The sequence shown here is derived from an EMBL/GenBank/DDBJ whole genome shotgun (WGS) entry which is preliminary data.</text>
</comment>
<evidence type="ECO:0000259" key="2">
    <source>
        <dbReference type="Pfam" id="PF01593"/>
    </source>
</evidence>
<feature type="signal peptide" evidence="1">
    <location>
        <begin position="1"/>
        <end position="27"/>
    </location>
</feature>
<keyword evidence="1" id="KW-0732">Signal</keyword>
<dbReference type="AlphaFoldDB" id="A0A5M3MCE1"/>
<dbReference type="InterPro" id="IPR036188">
    <property type="entry name" value="FAD/NAD-bd_sf"/>
</dbReference>
<feature type="domain" description="Amine oxidase" evidence="2">
    <location>
        <begin position="52"/>
        <end position="470"/>
    </location>
</feature>
<dbReference type="PANTHER" id="PTHR10742">
    <property type="entry name" value="FLAVIN MONOAMINE OXIDASE"/>
    <property type="match status" value="1"/>
</dbReference>
<protein>
    <submittedName>
        <fullName evidence="3">Amine oxidase</fullName>
    </submittedName>
</protein>
<dbReference type="Proteomes" id="UP000053558">
    <property type="component" value="Unassembled WGS sequence"/>
</dbReference>
<dbReference type="Gene3D" id="3.50.50.60">
    <property type="entry name" value="FAD/NAD(P)-binding domain"/>
    <property type="match status" value="1"/>
</dbReference>
<dbReference type="GeneID" id="19210815"/>
<dbReference type="SUPFAM" id="SSF54373">
    <property type="entry name" value="FAD-linked reductases, C-terminal domain"/>
    <property type="match status" value="1"/>
</dbReference>
<dbReference type="Gene3D" id="3.90.660.10">
    <property type="match status" value="1"/>
</dbReference>
<dbReference type="InterPro" id="IPR050281">
    <property type="entry name" value="Flavin_monoamine_oxidase"/>
</dbReference>
<accession>A0A5M3MCE1</accession>
<dbReference type="InterPro" id="IPR002937">
    <property type="entry name" value="Amino_oxidase"/>
</dbReference>
<dbReference type="EMBL" id="JH711585">
    <property type="protein sequence ID" value="EIW76696.1"/>
    <property type="molecule type" value="Genomic_DNA"/>
</dbReference>
<dbReference type="GO" id="GO:0016491">
    <property type="term" value="F:oxidoreductase activity"/>
    <property type="evidence" value="ECO:0007669"/>
    <property type="project" value="InterPro"/>
</dbReference>
<gene>
    <name evidence="3" type="ORF">CONPUDRAFT_84646</name>
</gene>
<dbReference type="SUPFAM" id="SSF51905">
    <property type="entry name" value="FAD/NAD(P)-binding domain"/>
    <property type="match status" value="1"/>
</dbReference>
<dbReference type="GO" id="GO:0006598">
    <property type="term" value="P:polyamine catabolic process"/>
    <property type="evidence" value="ECO:0007669"/>
    <property type="project" value="TreeGrafter"/>
</dbReference>
<evidence type="ECO:0000256" key="1">
    <source>
        <dbReference type="SAM" id="SignalP"/>
    </source>
</evidence>
<dbReference type="PANTHER" id="PTHR10742:SF313">
    <property type="entry name" value="AMINE OXIDASE"/>
    <property type="match status" value="1"/>
</dbReference>
<proteinExistence type="predicted"/>
<feature type="chain" id="PRO_5024277439" evidence="1">
    <location>
        <begin position="28"/>
        <end position="500"/>
    </location>
</feature>
<dbReference type="RefSeq" id="XP_007773072.1">
    <property type="nucleotide sequence ID" value="XM_007774882.1"/>
</dbReference>
<reference evidence="4" key="1">
    <citation type="journal article" date="2012" name="Science">
        <title>The Paleozoic origin of enzymatic lignin decomposition reconstructed from 31 fungal genomes.</title>
        <authorList>
            <person name="Floudas D."/>
            <person name="Binder M."/>
            <person name="Riley R."/>
            <person name="Barry K."/>
            <person name="Blanchette R.A."/>
            <person name="Henrissat B."/>
            <person name="Martinez A.T."/>
            <person name="Otillar R."/>
            <person name="Spatafora J.W."/>
            <person name="Yadav J.S."/>
            <person name="Aerts A."/>
            <person name="Benoit I."/>
            <person name="Boyd A."/>
            <person name="Carlson A."/>
            <person name="Copeland A."/>
            <person name="Coutinho P.M."/>
            <person name="de Vries R.P."/>
            <person name="Ferreira P."/>
            <person name="Findley K."/>
            <person name="Foster B."/>
            <person name="Gaskell J."/>
            <person name="Glotzer D."/>
            <person name="Gorecki P."/>
            <person name="Heitman J."/>
            <person name="Hesse C."/>
            <person name="Hori C."/>
            <person name="Igarashi K."/>
            <person name="Jurgens J.A."/>
            <person name="Kallen N."/>
            <person name="Kersten P."/>
            <person name="Kohler A."/>
            <person name="Kuees U."/>
            <person name="Kumar T.K.A."/>
            <person name="Kuo A."/>
            <person name="LaButti K."/>
            <person name="Larrondo L.F."/>
            <person name="Lindquist E."/>
            <person name="Ling A."/>
            <person name="Lombard V."/>
            <person name="Lucas S."/>
            <person name="Lundell T."/>
            <person name="Martin R."/>
            <person name="McLaughlin D.J."/>
            <person name="Morgenstern I."/>
            <person name="Morin E."/>
            <person name="Murat C."/>
            <person name="Nagy L.G."/>
            <person name="Nolan M."/>
            <person name="Ohm R.A."/>
            <person name="Patyshakuliyeva A."/>
            <person name="Rokas A."/>
            <person name="Ruiz-Duenas F.J."/>
            <person name="Sabat G."/>
            <person name="Salamov A."/>
            <person name="Samejima M."/>
            <person name="Schmutz J."/>
            <person name="Slot J.C."/>
            <person name="St John F."/>
            <person name="Stenlid J."/>
            <person name="Sun H."/>
            <person name="Sun S."/>
            <person name="Syed K."/>
            <person name="Tsang A."/>
            <person name="Wiebenga A."/>
            <person name="Young D."/>
            <person name="Pisabarro A."/>
            <person name="Eastwood D.C."/>
            <person name="Martin F."/>
            <person name="Cullen D."/>
            <person name="Grigoriev I.V."/>
            <person name="Hibbett D.S."/>
        </authorList>
    </citation>
    <scope>NUCLEOTIDE SEQUENCE [LARGE SCALE GENOMIC DNA]</scope>
    <source>
        <strain evidence="4">RWD-64-598 SS2</strain>
    </source>
</reference>
<dbReference type="KEGG" id="cput:CONPUDRAFT_84646"/>